<dbReference type="RefSeq" id="XP_005785645.1">
    <property type="nucleotide sequence ID" value="XM_005785588.1"/>
</dbReference>
<keyword evidence="1" id="KW-0472">Membrane</keyword>
<evidence type="ECO:0000256" key="1">
    <source>
        <dbReference type="SAM" id="Phobius"/>
    </source>
</evidence>
<dbReference type="KEGG" id="ehx:EMIHUDRAFT_202460"/>
<sequence length="854" mass="90371">MMQPSVAPPTKAYLLEKKSGGIAEIKHRGLKEKIPVIKHLGGGGGDDDDLNGRAPIRAVLQKVDVGLKKITGSITDLLGDDLGGLLDNLLKKVYSFVKNNALELGFLHRIAGKVNRTIEQVLRAIKGLLSGEPGGIERLLGRLLPHELFGKIRGMLNRIFRTDDAADGKTALDGIFNGSLRKLFKKLNKFISSIFETLNDLLANLNSLVVGTLQKTGELDKNVFEGRVFSSIKSLVLYVLGDTLGFVKNTLNRVGGFLKRLSANEAAEPDGITCNSGCGGIGGLIDRVLGRVLGLTGNILEGVFKIGEAIEKLLGGAIGNLLEHFKSGFIGGLETLRGIIKGLLCGWLPCILSSIDAFLSEIAGTIGCGLEKVKKGLRAILRGDDDDPDAKGVLGHAGGFIRSIIGQVGDVLDGILPGIRGRVKGLLEKVFGTDETAGLLRTIFGLVRELVGFGDKLTEHILSAVNGAVGDLLGDLFGALSPIAEKIGGFLGGIDDAVVGLVERVVTRVGGIVHGLGWVLENPFSGVHQILGWVRKLVGKIIPDDANILKNLKEHFGGDEIKILDALLGAPRALATWCARRAVGTLLYSLMGGIQSFLKGLGQDIGGLLRTIIGMLGGKQPRDDDEEGIIKAILGKADGLVHAVVGGVRSFLRSLHFKKQPHDDAEDQGLIKTILEKLKKEGGLAELFRDISGLVGCVLGLTWSVLGGVETFILKIFGKTDGDATTLPAPGGVRGLIQSLLGTSPPAFAEALEKTKDLVVAILGGECGLLSWIVGDLANLIGTILLTTGLLLGGVGGLLWGIYNALERCIGHIHCGMPLSERGLLDIDIHPCTIPLVQVKLCGERHVHAKPMEE</sequence>
<accession>A0A0D3KBT1</accession>
<dbReference type="GeneID" id="17278487"/>
<proteinExistence type="predicted"/>
<evidence type="ECO:0000313" key="2">
    <source>
        <dbReference type="EnsemblProtists" id="EOD33216"/>
    </source>
</evidence>
<reference evidence="2" key="2">
    <citation type="submission" date="2024-10" db="UniProtKB">
        <authorList>
            <consortium name="EnsemblProtists"/>
        </authorList>
    </citation>
    <scope>IDENTIFICATION</scope>
</reference>
<keyword evidence="1" id="KW-1133">Transmembrane helix</keyword>
<dbReference type="Proteomes" id="UP000013827">
    <property type="component" value="Unassembled WGS sequence"/>
</dbReference>
<evidence type="ECO:0000313" key="3">
    <source>
        <dbReference type="Proteomes" id="UP000013827"/>
    </source>
</evidence>
<organism evidence="2 3">
    <name type="scientific">Emiliania huxleyi (strain CCMP1516)</name>
    <dbReference type="NCBI Taxonomy" id="280463"/>
    <lineage>
        <taxon>Eukaryota</taxon>
        <taxon>Haptista</taxon>
        <taxon>Haptophyta</taxon>
        <taxon>Prymnesiophyceae</taxon>
        <taxon>Isochrysidales</taxon>
        <taxon>Noelaerhabdaceae</taxon>
        <taxon>Emiliania</taxon>
    </lineage>
</organism>
<feature type="transmembrane region" description="Helical" evidence="1">
    <location>
        <begin position="780"/>
        <end position="803"/>
    </location>
</feature>
<reference evidence="3" key="1">
    <citation type="journal article" date="2013" name="Nature">
        <title>Pan genome of the phytoplankton Emiliania underpins its global distribution.</title>
        <authorList>
            <person name="Read B.A."/>
            <person name="Kegel J."/>
            <person name="Klute M.J."/>
            <person name="Kuo A."/>
            <person name="Lefebvre S.C."/>
            <person name="Maumus F."/>
            <person name="Mayer C."/>
            <person name="Miller J."/>
            <person name="Monier A."/>
            <person name="Salamov A."/>
            <person name="Young J."/>
            <person name="Aguilar M."/>
            <person name="Claverie J.M."/>
            <person name="Frickenhaus S."/>
            <person name="Gonzalez K."/>
            <person name="Herman E.K."/>
            <person name="Lin Y.C."/>
            <person name="Napier J."/>
            <person name="Ogata H."/>
            <person name="Sarno A.F."/>
            <person name="Shmutz J."/>
            <person name="Schroeder D."/>
            <person name="de Vargas C."/>
            <person name="Verret F."/>
            <person name="von Dassow P."/>
            <person name="Valentin K."/>
            <person name="Van de Peer Y."/>
            <person name="Wheeler G."/>
            <person name="Dacks J.B."/>
            <person name="Delwiche C.F."/>
            <person name="Dyhrman S.T."/>
            <person name="Glockner G."/>
            <person name="John U."/>
            <person name="Richards T."/>
            <person name="Worden A.Z."/>
            <person name="Zhang X."/>
            <person name="Grigoriev I.V."/>
            <person name="Allen A.E."/>
            <person name="Bidle K."/>
            <person name="Borodovsky M."/>
            <person name="Bowler C."/>
            <person name="Brownlee C."/>
            <person name="Cock J.M."/>
            <person name="Elias M."/>
            <person name="Gladyshev V.N."/>
            <person name="Groth M."/>
            <person name="Guda C."/>
            <person name="Hadaegh A."/>
            <person name="Iglesias-Rodriguez M.D."/>
            <person name="Jenkins J."/>
            <person name="Jones B.M."/>
            <person name="Lawson T."/>
            <person name="Leese F."/>
            <person name="Lindquist E."/>
            <person name="Lobanov A."/>
            <person name="Lomsadze A."/>
            <person name="Malik S.B."/>
            <person name="Marsh M.E."/>
            <person name="Mackinder L."/>
            <person name="Mock T."/>
            <person name="Mueller-Roeber B."/>
            <person name="Pagarete A."/>
            <person name="Parker M."/>
            <person name="Probert I."/>
            <person name="Quesneville H."/>
            <person name="Raines C."/>
            <person name="Rensing S.A."/>
            <person name="Riano-Pachon D.M."/>
            <person name="Richier S."/>
            <person name="Rokitta S."/>
            <person name="Shiraiwa Y."/>
            <person name="Soanes D.M."/>
            <person name="van der Giezen M."/>
            <person name="Wahlund T.M."/>
            <person name="Williams B."/>
            <person name="Wilson W."/>
            <person name="Wolfe G."/>
            <person name="Wurch L.L."/>
        </authorList>
    </citation>
    <scope>NUCLEOTIDE SEQUENCE</scope>
</reference>
<dbReference type="EnsemblProtists" id="EOD33216">
    <property type="protein sequence ID" value="EOD33216"/>
    <property type="gene ID" value="EMIHUDRAFT_202460"/>
</dbReference>
<dbReference type="PaxDb" id="2903-EOD33216"/>
<protein>
    <submittedName>
        <fullName evidence="2">Uncharacterized protein</fullName>
    </submittedName>
</protein>
<dbReference type="HOGENOM" id="CLU_334470_0_0_1"/>
<name>A0A0D3KBT1_EMIH1</name>
<keyword evidence="1" id="KW-0812">Transmembrane</keyword>
<keyword evidence="3" id="KW-1185">Reference proteome</keyword>
<dbReference type="AlphaFoldDB" id="A0A0D3KBT1"/>